<comment type="caution">
    <text evidence="1">The sequence shown here is derived from an EMBL/GenBank/DDBJ whole genome shotgun (WGS) entry which is preliminary data.</text>
</comment>
<sequence>MGTSTEFDFTLPIGYRDGDGNLHRHGVMRQATAGDEIIPLKDYRVQANPAYLSIIVLSRVVTKLGSLEMVTTKVIEDLFSADFAYLQDLYNKINQAEEGYVGD</sequence>
<proteinExistence type="predicted"/>
<evidence type="ECO:0000313" key="2">
    <source>
        <dbReference type="Proteomes" id="UP001156627"/>
    </source>
</evidence>
<organism evidence="1 2">
    <name type="scientific">Dyella flagellata</name>
    <dbReference type="NCBI Taxonomy" id="1867833"/>
    <lineage>
        <taxon>Bacteria</taxon>
        <taxon>Pseudomonadati</taxon>
        <taxon>Pseudomonadota</taxon>
        <taxon>Gammaproteobacteria</taxon>
        <taxon>Lysobacterales</taxon>
        <taxon>Rhodanobacteraceae</taxon>
        <taxon>Dyella</taxon>
    </lineage>
</organism>
<gene>
    <name evidence="1" type="ORF">GCM10007898_29570</name>
</gene>
<dbReference type="Proteomes" id="UP001156627">
    <property type="component" value="Unassembled WGS sequence"/>
</dbReference>
<accession>A0ABQ5XCJ8</accession>
<protein>
    <recommendedName>
        <fullName evidence="3">Phage tail assembly chaperone protein, E, or 41 or 14</fullName>
    </recommendedName>
</protein>
<dbReference type="RefSeq" id="WP_284332818.1">
    <property type="nucleotide sequence ID" value="NZ_BSOA01000034.1"/>
</dbReference>
<evidence type="ECO:0000313" key="1">
    <source>
        <dbReference type="EMBL" id="GLQ89384.1"/>
    </source>
</evidence>
<dbReference type="EMBL" id="BSOA01000034">
    <property type="protein sequence ID" value="GLQ89384.1"/>
    <property type="molecule type" value="Genomic_DNA"/>
</dbReference>
<name>A0ABQ5XCJ8_9GAMM</name>
<evidence type="ECO:0008006" key="3">
    <source>
        <dbReference type="Google" id="ProtNLM"/>
    </source>
</evidence>
<reference evidence="2" key="1">
    <citation type="journal article" date="2019" name="Int. J. Syst. Evol. Microbiol.">
        <title>The Global Catalogue of Microorganisms (GCM) 10K type strain sequencing project: providing services to taxonomists for standard genome sequencing and annotation.</title>
        <authorList>
            <consortium name="The Broad Institute Genomics Platform"/>
            <consortium name="The Broad Institute Genome Sequencing Center for Infectious Disease"/>
            <person name="Wu L."/>
            <person name="Ma J."/>
        </authorList>
    </citation>
    <scope>NUCLEOTIDE SEQUENCE [LARGE SCALE GENOMIC DNA]</scope>
    <source>
        <strain evidence="2">NBRC 111981</strain>
    </source>
</reference>
<keyword evidence="2" id="KW-1185">Reference proteome</keyword>